<dbReference type="Pfam" id="PF06114">
    <property type="entry name" value="Peptidase_M78"/>
    <property type="match status" value="1"/>
</dbReference>
<gene>
    <name evidence="2" type="ORF">ACFPMG_18910</name>
</gene>
<name>A0ABW0G8A4_9PROT</name>
<organism evidence="2 3">
    <name type="scientific">Azospirillum himalayense</name>
    <dbReference type="NCBI Taxonomy" id="654847"/>
    <lineage>
        <taxon>Bacteria</taxon>
        <taxon>Pseudomonadati</taxon>
        <taxon>Pseudomonadota</taxon>
        <taxon>Alphaproteobacteria</taxon>
        <taxon>Rhodospirillales</taxon>
        <taxon>Azospirillaceae</taxon>
        <taxon>Azospirillum</taxon>
    </lineage>
</organism>
<evidence type="ECO:0000313" key="3">
    <source>
        <dbReference type="Proteomes" id="UP001596166"/>
    </source>
</evidence>
<dbReference type="InterPro" id="IPR010359">
    <property type="entry name" value="IrrE_HExxH"/>
</dbReference>
<dbReference type="PANTHER" id="PTHR43236:SF2">
    <property type="entry name" value="BLL0069 PROTEIN"/>
    <property type="match status" value="1"/>
</dbReference>
<evidence type="ECO:0000313" key="2">
    <source>
        <dbReference type="EMBL" id="MFC5357086.1"/>
    </source>
</evidence>
<feature type="domain" description="IrrE N-terminal-like" evidence="1">
    <location>
        <begin position="74"/>
        <end position="172"/>
    </location>
</feature>
<dbReference type="RefSeq" id="WP_376996622.1">
    <property type="nucleotide sequence ID" value="NZ_JBHSLC010000038.1"/>
</dbReference>
<evidence type="ECO:0000259" key="1">
    <source>
        <dbReference type="Pfam" id="PF06114"/>
    </source>
</evidence>
<dbReference type="Gene3D" id="1.10.10.2910">
    <property type="match status" value="1"/>
</dbReference>
<sequence length="188" mass="21038">MTLRRGFKKEANDYAREFRKELGLAAHDPLCPWQLAEHLAIPVVPMSEFAAVMAAEHLAYFSGSGQSVFSAATVFHGTRRLIVHNDNHHPNRQAANLAHELAHGILGHPPSPPLDDHGCRNFDRTIEDEANWLGPALLISEEAAMHIVETGMTHARATQVYKVSRDLLLMRLGVCGAERRVARRRARW</sequence>
<accession>A0ABW0G8A4</accession>
<protein>
    <submittedName>
        <fullName evidence="2">ImmA/IrrE family metallo-endopeptidase</fullName>
    </submittedName>
</protein>
<dbReference type="Proteomes" id="UP001596166">
    <property type="component" value="Unassembled WGS sequence"/>
</dbReference>
<dbReference type="EMBL" id="JBHSLC010000038">
    <property type="protein sequence ID" value="MFC5357086.1"/>
    <property type="molecule type" value="Genomic_DNA"/>
</dbReference>
<dbReference type="PANTHER" id="PTHR43236">
    <property type="entry name" value="ANTITOXIN HIGA1"/>
    <property type="match status" value="1"/>
</dbReference>
<reference evidence="3" key="1">
    <citation type="journal article" date="2019" name="Int. J. Syst. Evol. Microbiol.">
        <title>The Global Catalogue of Microorganisms (GCM) 10K type strain sequencing project: providing services to taxonomists for standard genome sequencing and annotation.</title>
        <authorList>
            <consortium name="The Broad Institute Genomics Platform"/>
            <consortium name="The Broad Institute Genome Sequencing Center for Infectious Disease"/>
            <person name="Wu L."/>
            <person name="Ma J."/>
        </authorList>
    </citation>
    <scope>NUCLEOTIDE SEQUENCE [LARGE SCALE GENOMIC DNA]</scope>
    <source>
        <strain evidence="3">CCUG 58760</strain>
    </source>
</reference>
<proteinExistence type="predicted"/>
<keyword evidence="3" id="KW-1185">Reference proteome</keyword>
<comment type="caution">
    <text evidence="2">The sequence shown here is derived from an EMBL/GenBank/DDBJ whole genome shotgun (WGS) entry which is preliminary data.</text>
</comment>
<dbReference type="InterPro" id="IPR052345">
    <property type="entry name" value="Rad_response_metalloprotease"/>
</dbReference>